<evidence type="ECO:0000313" key="4">
    <source>
        <dbReference type="EMBL" id="QPJ61859.1"/>
    </source>
</evidence>
<organism evidence="4 5">
    <name type="scientific">Candidatus Nitronauta litoralis</name>
    <dbReference type="NCBI Taxonomy" id="2705533"/>
    <lineage>
        <taxon>Bacteria</taxon>
        <taxon>Pseudomonadati</taxon>
        <taxon>Nitrospinota/Tectimicrobiota group</taxon>
        <taxon>Nitrospinota</taxon>
        <taxon>Nitrospinia</taxon>
        <taxon>Nitrospinales</taxon>
        <taxon>Nitrospinaceae</taxon>
        <taxon>Candidatus Nitronauta</taxon>
    </lineage>
</organism>
<dbReference type="EMBL" id="CP048685">
    <property type="protein sequence ID" value="QPJ61859.1"/>
    <property type="molecule type" value="Genomic_DNA"/>
</dbReference>
<name>A0A7T0BVQ2_9BACT</name>
<dbReference type="Proteomes" id="UP000594688">
    <property type="component" value="Chromosome"/>
</dbReference>
<dbReference type="InterPro" id="IPR027417">
    <property type="entry name" value="P-loop_NTPase"/>
</dbReference>
<feature type="transmembrane region" description="Helical" evidence="2">
    <location>
        <begin position="445"/>
        <end position="463"/>
    </location>
</feature>
<dbReference type="PANTHER" id="PTHR41259">
    <property type="entry name" value="DOUBLE-STRAND BREAK REPAIR RAD50 ATPASE, PUTATIVE-RELATED"/>
    <property type="match status" value="1"/>
</dbReference>
<evidence type="ECO:0000256" key="1">
    <source>
        <dbReference type="SAM" id="Coils"/>
    </source>
</evidence>
<feature type="domain" description="YhaN AAA" evidence="3">
    <location>
        <begin position="1"/>
        <end position="199"/>
    </location>
</feature>
<dbReference type="SUPFAM" id="SSF52540">
    <property type="entry name" value="P-loop containing nucleoside triphosphate hydrolases"/>
    <property type="match status" value="1"/>
</dbReference>
<gene>
    <name evidence="4" type="ORF">G3M70_08215</name>
</gene>
<evidence type="ECO:0000259" key="3">
    <source>
        <dbReference type="Pfam" id="PF13514"/>
    </source>
</evidence>
<feature type="transmembrane region" description="Helical" evidence="2">
    <location>
        <begin position="420"/>
        <end position="439"/>
    </location>
</feature>
<dbReference type="AlphaFoldDB" id="A0A7T0BVQ2"/>
<evidence type="ECO:0000256" key="2">
    <source>
        <dbReference type="SAM" id="Phobius"/>
    </source>
</evidence>
<sequence length="897" mass="101899">MQLREIHIDSFGATRELKLTGLAPGINVLYGPNEYGKSTVMEFVRRVLFGYKVSTKHNAYQAEGKNYGGRLAVETSDGKNAVIARTKGPHGGPVTITLGNESLEGEPALKQLLGHASKDLFNNVYAFTLDELQDLDSLGADEVKNRIYGAGMGLNRVSLSKVMEGLGKEKEDLFKKQGSIPKINSLYKEYEGLSKDIRGLSENLPAYDRCVEERNTLETQCIELEEKLAADEKLKRDLELRLELYPVYLDLDEAHRELETLGPRISFRENTREHHEKLVEELAGISRQISEEKGRLNQLQTQLGSLKVPQAFLEKSHDVEWMRQKIEQVKSAKEDLITCQHDQDRAEDQIQADIKTFDPDWDEERVKQFTLTGSDLSEAEAFAQSLQALEQRARDATSRLDYHRQQKAAAESGKSKIPGWLNSFVYGFAAVAAGLLIGAAVVGSIGLALGGVLVAALAGLLLFNIKKRSDDFETEDLTEANLEMECRQATEARDIEHERWRDWAGAKGLSRQLAPHKIELTWGRIREIKGRISDRENLGRRIAEMQKVLDEAQDKVEGIAPHIDDFQAGPDLIANLSLICKSWDQARGREEESRQLMSRIEEQTGRIARLEEQSAVSLEAKATLVKEAGVENDDAFKERLELFSRQTALENKQQDARRRIQERVGGGGDYKLFVESLGRTKPNELEAELERIAQRLEENRAESRRLRESMGKLEGEAERLVSEETLLEKQTQQESLRAEINRHAREWAKRALAEALLKKAKDRYEKTRQPGVIVAAAKRFERITEGRYQNIIKRFEEDNLVIQDKDLRETGVVEMSRGTREQLYLSLRLGLIEEYESRAEPLPIIMDDVFVNFDDDRKPRVLELLKEFTAKRQVLLMTCHRDTRDLCLAHGAKAVEW</sequence>
<feature type="coiled-coil region" evidence="1">
    <location>
        <begin position="682"/>
        <end position="746"/>
    </location>
</feature>
<evidence type="ECO:0000313" key="5">
    <source>
        <dbReference type="Proteomes" id="UP000594688"/>
    </source>
</evidence>
<dbReference type="InterPro" id="IPR038734">
    <property type="entry name" value="YhaN_AAA"/>
</dbReference>
<dbReference type="Pfam" id="PF13514">
    <property type="entry name" value="AAA_27"/>
    <property type="match status" value="1"/>
</dbReference>
<feature type="coiled-coil region" evidence="1">
    <location>
        <begin position="379"/>
        <end position="406"/>
    </location>
</feature>
<keyword evidence="2" id="KW-1133">Transmembrane helix</keyword>
<keyword evidence="1" id="KW-0175">Coiled coil</keyword>
<reference evidence="4 5" key="1">
    <citation type="submission" date="2020-02" db="EMBL/GenBank/DDBJ databases">
        <title>Genomic and physiological characterization of two novel Nitrospinaceae genera.</title>
        <authorList>
            <person name="Mueller A.J."/>
            <person name="Jung M.-Y."/>
            <person name="Strachan C.R."/>
            <person name="Herbold C.W."/>
            <person name="Kirkegaard R.H."/>
            <person name="Daims H."/>
        </authorList>
    </citation>
    <scope>NUCLEOTIDE SEQUENCE [LARGE SCALE GENOMIC DNA]</scope>
    <source>
        <strain evidence="4">EB</strain>
    </source>
</reference>
<dbReference type="PANTHER" id="PTHR41259:SF1">
    <property type="entry name" value="DOUBLE-STRAND BREAK REPAIR RAD50 ATPASE, PUTATIVE-RELATED"/>
    <property type="match status" value="1"/>
</dbReference>
<proteinExistence type="predicted"/>
<protein>
    <submittedName>
        <fullName evidence="4">AAA family ATPase</fullName>
    </submittedName>
</protein>
<keyword evidence="2" id="KW-0472">Membrane</keyword>
<dbReference type="Gene3D" id="3.40.50.300">
    <property type="entry name" value="P-loop containing nucleotide triphosphate hydrolases"/>
    <property type="match status" value="2"/>
</dbReference>
<feature type="coiled-coil region" evidence="1">
    <location>
        <begin position="183"/>
        <end position="241"/>
    </location>
</feature>
<dbReference type="KEGG" id="nli:G3M70_08215"/>
<accession>A0A7T0BVQ2</accession>
<keyword evidence="2" id="KW-0812">Transmembrane</keyword>